<evidence type="ECO:0000313" key="2">
    <source>
        <dbReference type="EMBL" id="CAH0046729.1"/>
    </source>
</evidence>
<comment type="caution">
    <text evidence="2">The sequence shown here is derived from an EMBL/GenBank/DDBJ whole genome shotgun (WGS) entry which is preliminary data.</text>
</comment>
<gene>
    <name evidence="2" type="ORF">CSOL1703_00012964</name>
</gene>
<keyword evidence="1" id="KW-1133">Transmembrane helix</keyword>
<reference evidence="2" key="1">
    <citation type="submission" date="2021-10" db="EMBL/GenBank/DDBJ databases">
        <authorList>
            <person name="Piombo E."/>
        </authorList>
    </citation>
    <scope>NUCLEOTIDE SEQUENCE</scope>
</reference>
<dbReference type="Proteomes" id="UP000775872">
    <property type="component" value="Unassembled WGS sequence"/>
</dbReference>
<feature type="transmembrane region" description="Helical" evidence="1">
    <location>
        <begin position="108"/>
        <end position="128"/>
    </location>
</feature>
<accession>A0A9N9Z0B3</accession>
<keyword evidence="3" id="KW-1185">Reference proteome</keyword>
<feature type="transmembrane region" description="Helical" evidence="1">
    <location>
        <begin position="75"/>
        <end position="96"/>
    </location>
</feature>
<feature type="transmembrane region" description="Helical" evidence="1">
    <location>
        <begin position="12"/>
        <end position="29"/>
    </location>
</feature>
<dbReference type="EMBL" id="CABFOC020000015">
    <property type="protein sequence ID" value="CAH0046729.1"/>
    <property type="molecule type" value="Genomic_DNA"/>
</dbReference>
<dbReference type="AlphaFoldDB" id="A0A9N9Z0B3"/>
<keyword evidence="1" id="KW-0472">Membrane</keyword>
<dbReference type="OrthoDB" id="5149343at2759"/>
<keyword evidence="1" id="KW-0812">Transmembrane</keyword>
<proteinExistence type="predicted"/>
<evidence type="ECO:0000256" key="1">
    <source>
        <dbReference type="SAM" id="Phobius"/>
    </source>
</evidence>
<sequence length="313" mass="35384">MYRDRTQAQATQSLIISIFALFSTTLLDLPEVKPWTNSFEGVSLTRRSARHKFSTEGRDYTPVWARQDLPQSATIISLLFFIMATVSSSIVSGALVNTHHLFLYNPNLWLNVFYTLLTLFIIILLWLYPHLIQIVTLGCSTISILGLYGCSMLGGESFLWLATASAQLLVLPLLWIWIVHHTTSWKGFMTYLILSLAAWGSGKLTIERIGDLNKRQVMVFAVLQPCLLVFVWVLEVVRERRVARAAQRTLVRAEYQDNAAEAAWETNEGVANTDANQGFEELKAKKWAIICWFSLFLIPQVLVALFVPALLDG</sequence>
<protein>
    <submittedName>
        <fullName evidence="2">Uncharacterized protein</fullName>
    </submittedName>
</protein>
<feature type="transmembrane region" description="Helical" evidence="1">
    <location>
        <begin position="287"/>
        <end position="311"/>
    </location>
</feature>
<feature type="transmembrane region" description="Helical" evidence="1">
    <location>
        <begin position="134"/>
        <end position="151"/>
    </location>
</feature>
<evidence type="ECO:0000313" key="3">
    <source>
        <dbReference type="Proteomes" id="UP000775872"/>
    </source>
</evidence>
<feature type="transmembrane region" description="Helical" evidence="1">
    <location>
        <begin position="158"/>
        <end position="178"/>
    </location>
</feature>
<feature type="non-terminal residue" evidence="2">
    <location>
        <position position="1"/>
    </location>
</feature>
<feature type="transmembrane region" description="Helical" evidence="1">
    <location>
        <begin position="217"/>
        <end position="234"/>
    </location>
</feature>
<organism evidence="2 3">
    <name type="scientific">Clonostachys solani</name>
    <dbReference type="NCBI Taxonomy" id="160281"/>
    <lineage>
        <taxon>Eukaryota</taxon>
        <taxon>Fungi</taxon>
        <taxon>Dikarya</taxon>
        <taxon>Ascomycota</taxon>
        <taxon>Pezizomycotina</taxon>
        <taxon>Sordariomycetes</taxon>
        <taxon>Hypocreomycetidae</taxon>
        <taxon>Hypocreales</taxon>
        <taxon>Bionectriaceae</taxon>
        <taxon>Clonostachys</taxon>
    </lineage>
</organism>
<name>A0A9N9Z0B3_9HYPO</name>